<dbReference type="InterPro" id="IPR014718">
    <property type="entry name" value="GH-type_carb-bd"/>
</dbReference>
<dbReference type="InterPro" id="IPR011071">
    <property type="entry name" value="Lyase_8-like_C"/>
</dbReference>
<dbReference type="OrthoDB" id="6394136at2"/>
<feature type="active site" evidence="7">
    <location>
        <position position="207"/>
    </location>
</feature>
<dbReference type="InterPro" id="IPR008929">
    <property type="entry name" value="Chondroitin_lyas"/>
</dbReference>
<keyword evidence="6 12" id="KW-0456">Lyase</keyword>
<feature type="chain" id="PRO_5011595119" evidence="8">
    <location>
        <begin position="24"/>
        <end position="684"/>
    </location>
</feature>
<dbReference type="SUPFAM" id="SSF74650">
    <property type="entry name" value="Galactose mutarotase-like"/>
    <property type="match status" value="1"/>
</dbReference>
<dbReference type="AlphaFoldDB" id="A0A1I2UZN2"/>
<evidence type="ECO:0000259" key="9">
    <source>
        <dbReference type="Pfam" id="PF02278"/>
    </source>
</evidence>
<dbReference type="InterPro" id="IPR011013">
    <property type="entry name" value="Gal_mutarotase_sf_dom"/>
</dbReference>
<dbReference type="GO" id="GO:0005975">
    <property type="term" value="P:carbohydrate metabolic process"/>
    <property type="evidence" value="ECO:0007669"/>
    <property type="project" value="InterPro"/>
</dbReference>
<dbReference type="GO" id="GO:0030246">
    <property type="term" value="F:carbohydrate binding"/>
    <property type="evidence" value="ECO:0007669"/>
    <property type="project" value="InterPro"/>
</dbReference>
<keyword evidence="5" id="KW-0106">Calcium</keyword>
<dbReference type="PANTHER" id="PTHR38481:SF1">
    <property type="entry name" value="HYALURONATE LYASE"/>
    <property type="match status" value="1"/>
</dbReference>
<evidence type="ECO:0000313" key="13">
    <source>
        <dbReference type="Proteomes" id="UP000199666"/>
    </source>
</evidence>
<dbReference type="Pfam" id="PF02278">
    <property type="entry name" value="Lyase_8"/>
    <property type="match status" value="1"/>
</dbReference>
<dbReference type="GO" id="GO:0005576">
    <property type="term" value="C:extracellular region"/>
    <property type="evidence" value="ECO:0007669"/>
    <property type="project" value="InterPro"/>
</dbReference>
<evidence type="ECO:0000256" key="4">
    <source>
        <dbReference type="ARBA" id="ARBA00022729"/>
    </source>
</evidence>
<dbReference type="Pfam" id="PF02884">
    <property type="entry name" value="Lyase_8_C"/>
    <property type="match status" value="1"/>
</dbReference>
<reference evidence="12 13" key="1">
    <citation type="submission" date="2016-10" db="EMBL/GenBank/DDBJ databases">
        <authorList>
            <person name="de Groot N.N."/>
        </authorList>
    </citation>
    <scope>NUCLEOTIDE SEQUENCE [LARGE SCALE GENOMIC DNA]</scope>
    <source>
        <strain evidence="12 13">DSM 18684</strain>
    </source>
</reference>
<evidence type="ECO:0000256" key="8">
    <source>
        <dbReference type="SAM" id="SignalP"/>
    </source>
</evidence>
<dbReference type="PANTHER" id="PTHR38481">
    <property type="entry name" value="HYALURONATE LYASE"/>
    <property type="match status" value="1"/>
</dbReference>
<feature type="active site" evidence="7">
    <location>
        <position position="216"/>
    </location>
</feature>
<dbReference type="SUPFAM" id="SSF48230">
    <property type="entry name" value="Chondroitin AC/alginate lyase"/>
    <property type="match status" value="1"/>
</dbReference>
<accession>A0A1I2UZN2</accession>
<comment type="similarity">
    <text evidence="2">Belongs to the polysaccharide lyase 8 family.</text>
</comment>
<dbReference type="EMBL" id="FOPP01000002">
    <property type="protein sequence ID" value="SFG82472.1"/>
    <property type="molecule type" value="Genomic_DNA"/>
</dbReference>
<organism evidence="12 13">
    <name type="scientific">Pedobacter insulae</name>
    <dbReference type="NCBI Taxonomy" id="414048"/>
    <lineage>
        <taxon>Bacteria</taxon>
        <taxon>Pseudomonadati</taxon>
        <taxon>Bacteroidota</taxon>
        <taxon>Sphingobacteriia</taxon>
        <taxon>Sphingobacteriales</taxon>
        <taxon>Sphingobacteriaceae</taxon>
        <taxon>Pedobacter</taxon>
    </lineage>
</organism>
<feature type="domain" description="Polysaccharide lyase family 8 C-terminal" evidence="10">
    <location>
        <begin position="588"/>
        <end position="656"/>
    </location>
</feature>
<gene>
    <name evidence="12" type="ORF">SAMN04489864_102426</name>
</gene>
<dbReference type="InterPro" id="IPR038970">
    <property type="entry name" value="Lyase_8"/>
</dbReference>
<dbReference type="Gene3D" id="1.50.10.100">
    <property type="entry name" value="Chondroitin AC/alginate lyase"/>
    <property type="match status" value="1"/>
</dbReference>
<comment type="cofactor">
    <cofactor evidence="1">
        <name>Ca(2+)</name>
        <dbReference type="ChEBI" id="CHEBI:29108"/>
    </cofactor>
</comment>
<evidence type="ECO:0000259" key="11">
    <source>
        <dbReference type="Pfam" id="PF08124"/>
    </source>
</evidence>
<evidence type="ECO:0000313" key="12">
    <source>
        <dbReference type="EMBL" id="SFG82472.1"/>
    </source>
</evidence>
<dbReference type="Pfam" id="PF08124">
    <property type="entry name" value="Lyase_8_N"/>
    <property type="match status" value="1"/>
</dbReference>
<dbReference type="GO" id="GO:0016837">
    <property type="term" value="F:carbon-oxygen lyase activity, acting on polysaccharides"/>
    <property type="evidence" value="ECO:0007669"/>
    <property type="project" value="UniProtKB-ARBA"/>
</dbReference>
<evidence type="ECO:0000256" key="7">
    <source>
        <dbReference type="PIRSR" id="PIRSR638970-1"/>
    </source>
</evidence>
<dbReference type="RefSeq" id="WP_090992449.1">
    <property type="nucleotide sequence ID" value="NZ_FOPP01000002.1"/>
</dbReference>
<sequence length="684" mass="77295">MNKLYRLFFKVLLLGFISSPSFAQKEFEQIESKITAYLKKEADTSHHNTMKANGSWPDIDYLSKAETNWSPLLHLNRVKQFALLGQTAPKAKINAALRYWLQTNPTSNNWFQNEIASPTAIGEILMLLKSGNSVPISLRDSLIKCMTKGDVERAVGANKLDIAIHMMYRASIMNDKKVMDSAVYQAFLPITLGNNEGLQPDFSYRQHGPQLQIASYGQVFLTGEYKVASWLIGTSYAIPVEKLKILDQYLIHTYLKTIRGRYIDFNTEGRGIARNDVLAKHNITAQAGKHSLLELAKQVNPKNTAALEAAEKRILKTEAPSFEVKPSHAYFYKSDYTLHTRPAYNFNVRTVSKRTVRTETGNRENLMGKFLPDGSTNIQRSGDEYFNIMPVWEWDKIPGITSRDYAVDQRTTLEWGERGVGSFIGGTTDGWYGTTVYDLNYNEVTAKKAWFFFDEEVVCLGTGINSFAREPITTTVNQAWQKGKVMAFTNHKLMEVNQGFKDKEVKWLWHDSIAYYFPQGGLVSLTTEEQKGNWATINANRSKNEVKGKVFKLWFNHGIDPVNQSYAYTVKPGISEHDMLNVKPSSVKILQNTPQMQAVEHEDLKMVQVVFYQAGSLVQPGYTITVNQPCVLLMKAIDTQNPTAYLADPTQKLTDVQISFNTSTASLTFPQGDHQGATVSFQFN</sequence>
<feature type="active site" evidence="7">
    <location>
        <position position="270"/>
    </location>
</feature>
<dbReference type="STRING" id="414048.SAMN04489864_102426"/>
<evidence type="ECO:0000256" key="5">
    <source>
        <dbReference type="ARBA" id="ARBA00022837"/>
    </source>
</evidence>
<dbReference type="Gene3D" id="2.70.98.10">
    <property type="match status" value="1"/>
</dbReference>
<evidence type="ECO:0000259" key="10">
    <source>
        <dbReference type="Pfam" id="PF02884"/>
    </source>
</evidence>
<dbReference type="InterPro" id="IPR003159">
    <property type="entry name" value="Lyase_8_central_dom"/>
</dbReference>
<keyword evidence="13" id="KW-1185">Reference proteome</keyword>
<dbReference type="Proteomes" id="UP000199666">
    <property type="component" value="Unassembled WGS sequence"/>
</dbReference>
<feature type="domain" description="Polysaccharide lyase family 8 central" evidence="9">
    <location>
        <begin position="328"/>
        <end position="575"/>
    </location>
</feature>
<proteinExistence type="inferred from homology"/>
<keyword evidence="4 8" id="KW-0732">Signal</keyword>
<feature type="domain" description="Polysaccharide lyase 8 N-terminal alpha-helical" evidence="11">
    <location>
        <begin position="36"/>
        <end position="309"/>
    </location>
</feature>
<protein>
    <submittedName>
        <fullName evidence="12">Chondroitin AC lyase</fullName>
    </submittedName>
</protein>
<dbReference type="Gene3D" id="2.60.220.10">
    <property type="entry name" value="Polysaccharide lyase family 8-like, C-terminal"/>
    <property type="match status" value="1"/>
</dbReference>
<evidence type="ECO:0000256" key="1">
    <source>
        <dbReference type="ARBA" id="ARBA00001913"/>
    </source>
</evidence>
<evidence type="ECO:0000256" key="2">
    <source>
        <dbReference type="ARBA" id="ARBA00006699"/>
    </source>
</evidence>
<dbReference type="SUPFAM" id="SSF49863">
    <property type="entry name" value="Hyaluronate lyase-like, C-terminal domain"/>
    <property type="match status" value="1"/>
</dbReference>
<dbReference type="InterPro" id="IPR012970">
    <property type="entry name" value="Lyase_8_alpha_N"/>
</dbReference>
<name>A0A1I2UZN2_9SPHI</name>
<evidence type="ECO:0000256" key="3">
    <source>
        <dbReference type="ARBA" id="ARBA00011245"/>
    </source>
</evidence>
<evidence type="ECO:0000256" key="6">
    <source>
        <dbReference type="ARBA" id="ARBA00023239"/>
    </source>
</evidence>
<dbReference type="InterPro" id="IPR004103">
    <property type="entry name" value="Lyase_8_C"/>
</dbReference>
<comment type="subunit">
    <text evidence="3">Monomer.</text>
</comment>
<feature type="signal peptide" evidence="8">
    <location>
        <begin position="1"/>
        <end position="23"/>
    </location>
</feature>